<reference evidence="1 2" key="1">
    <citation type="submission" date="2019-08" db="EMBL/GenBank/DDBJ databases">
        <title>The genome of the soybean aphid Biotype 1, its phylome, world population structure and adaptation to the North American continent.</title>
        <authorList>
            <person name="Giordano R."/>
            <person name="Donthu R.K."/>
            <person name="Hernandez A.G."/>
            <person name="Wright C.L."/>
            <person name="Zimin A.V."/>
        </authorList>
    </citation>
    <scope>NUCLEOTIDE SEQUENCE [LARGE SCALE GENOMIC DNA]</scope>
    <source>
        <tissue evidence="1">Whole aphids</tissue>
    </source>
</reference>
<comment type="caution">
    <text evidence="1">The sequence shown here is derived from an EMBL/GenBank/DDBJ whole genome shotgun (WGS) entry which is preliminary data.</text>
</comment>
<dbReference type="AlphaFoldDB" id="A0A6G0T4E7"/>
<dbReference type="EMBL" id="VYZN01000059">
    <property type="protein sequence ID" value="KAE9525610.1"/>
    <property type="molecule type" value="Genomic_DNA"/>
</dbReference>
<keyword evidence="2" id="KW-1185">Reference proteome</keyword>
<dbReference type="Proteomes" id="UP000475862">
    <property type="component" value="Unassembled WGS sequence"/>
</dbReference>
<organism evidence="1 2">
    <name type="scientific">Aphis glycines</name>
    <name type="common">Soybean aphid</name>
    <dbReference type="NCBI Taxonomy" id="307491"/>
    <lineage>
        <taxon>Eukaryota</taxon>
        <taxon>Metazoa</taxon>
        <taxon>Ecdysozoa</taxon>
        <taxon>Arthropoda</taxon>
        <taxon>Hexapoda</taxon>
        <taxon>Insecta</taxon>
        <taxon>Pterygota</taxon>
        <taxon>Neoptera</taxon>
        <taxon>Paraneoptera</taxon>
        <taxon>Hemiptera</taxon>
        <taxon>Sternorrhyncha</taxon>
        <taxon>Aphidomorpha</taxon>
        <taxon>Aphidoidea</taxon>
        <taxon>Aphididae</taxon>
        <taxon>Aphidini</taxon>
        <taxon>Aphis</taxon>
        <taxon>Aphis</taxon>
    </lineage>
</organism>
<sequence>MVLPRLVEVNSVSYGCGQINENHMSCGRDLQHNINTRIGYTNLPTEISVLIKNTEQWRCASKLIPLQSSTSSILLDKLLKTTRHIIMMSITVLRLGFDVSNSQQLRCSYAKKSFYLYSMVELYLINNKNKLWTKSHVNSCFGEKLFLIDLINFLYIISTTLQLEMWVAVPTTNIKIICIKHKISFLNQKTYLTAGDSERSDECIDFTMIPMCFFSVYSIICRNYASNSNFERGFRWKNEYPWCIIAVKNVEISSSNIQVTFESKDMLFDGF</sequence>
<evidence type="ECO:0000313" key="1">
    <source>
        <dbReference type="EMBL" id="KAE9525610.1"/>
    </source>
</evidence>
<gene>
    <name evidence="1" type="ORF">AGLY_014137</name>
</gene>
<name>A0A6G0T4E7_APHGL</name>
<protein>
    <submittedName>
        <fullName evidence="1">Uncharacterized protein</fullName>
    </submittedName>
</protein>
<accession>A0A6G0T4E7</accession>
<proteinExistence type="predicted"/>
<evidence type="ECO:0000313" key="2">
    <source>
        <dbReference type="Proteomes" id="UP000475862"/>
    </source>
</evidence>